<dbReference type="SUPFAM" id="SSF58104">
    <property type="entry name" value="Methyl-accepting chemotaxis protein (MCP) signaling domain"/>
    <property type="match status" value="1"/>
</dbReference>
<dbReference type="RefSeq" id="WP_198827396.1">
    <property type="nucleotide sequence ID" value="NZ_CP066308.1"/>
</dbReference>
<dbReference type="CDD" id="cd11386">
    <property type="entry name" value="MCP_signal"/>
    <property type="match status" value="1"/>
</dbReference>
<dbReference type="Gene3D" id="1.10.287.950">
    <property type="entry name" value="Methyl-accepting chemotaxis protein"/>
    <property type="match status" value="1"/>
</dbReference>
<comment type="subcellular location">
    <subcellularLocation>
        <location evidence="1">Cell membrane</location>
        <topology evidence="1">Multi-pass membrane protein</topology>
    </subcellularLocation>
</comment>
<dbReference type="Pfam" id="PF00672">
    <property type="entry name" value="HAMP"/>
    <property type="match status" value="1"/>
</dbReference>
<evidence type="ECO:0000256" key="2">
    <source>
        <dbReference type="ARBA" id="ARBA00022475"/>
    </source>
</evidence>
<dbReference type="PANTHER" id="PTHR32089:SF114">
    <property type="entry name" value="METHYL-ACCEPTING CHEMOTAXIS PROTEIN MCPB"/>
    <property type="match status" value="1"/>
</dbReference>
<evidence type="ECO:0000256" key="6">
    <source>
        <dbReference type="ARBA" id="ARBA00022989"/>
    </source>
</evidence>
<sequence>MRSGKVSVKTKLISTFAAILLIPALLIGFLSYQSAKEQITQQLFRAGHENIALVNELLSQTVQAQEQSIRHLAQVIGAGQLEPDQIDGLRHSLKIFAQEHKDVAEIYIGTEAGVMIMGSDAKLPEGFDPRKRPWYQAAMATPGETIVTDPYVDAVTGNIIIGVARALADRSGVVSLDMQLETLEAVVKQANIGESGYMAIYDKHGATLVHPAYDPGEEHAEAWMEQLYAQEEGRFALRDGEKPAQAVFVTNPRTGWKVMGVMYEAEADQVASPIFQKTLGVIAIAMGLGSIIGFVILRGMIRPLRLLTEAAERVSQGDITKRVEIAADDEFGKLGASFNRMAESLGSLLAAIQQSVERLAAAAEELSASSDQTSMATAQIASTVQEIAHGTDQQVRYVQEGSDTSGQLAERIESVAAYSSQVAGAAQETARLAEEGDQAVQKAVRQITDSHQTVGVLAEVIQRLGNRSQEIGQIVELIGNIAKQTNLLALNAAIEASRAGESGRGFSVVADEVRKLAEQSADSALQIAALISGIQEEAEKAALVMQQSRQEVEAGIDQVFVAGQTFTRIRGSVGAVAQQMGEVSEATQEMAERTRQLTASIHRIADISVENAASTQNVSAAAEEQFASMEEIASSAVELERLAEQLREQVSRFRT</sequence>
<comment type="similarity">
    <text evidence="9">Belongs to the methyl-accepting chemotaxis (MCP) protein family.</text>
</comment>
<dbReference type="Pfam" id="PF00015">
    <property type="entry name" value="MCPsignal"/>
    <property type="match status" value="1"/>
</dbReference>
<dbReference type="SMART" id="SM00283">
    <property type="entry name" value="MA"/>
    <property type="match status" value="1"/>
</dbReference>
<dbReference type="CDD" id="cd06225">
    <property type="entry name" value="HAMP"/>
    <property type="match status" value="1"/>
</dbReference>
<evidence type="ECO:0000313" key="17">
    <source>
        <dbReference type="Proteomes" id="UP000677234"/>
    </source>
</evidence>
<keyword evidence="4" id="KW-0145">Chemotaxis</keyword>
<evidence type="ECO:0000256" key="9">
    <source>
        <dbReference type="ARBA" id="ARBA00029447"/>
    </source>
</evidence>
<evidence type="ECO:0000259" key="13">
    <source>
        <dbReference type="PROSITE" id="PS50885"/>
    </source>
</evidence>
<dbReference type="Gene3D" id="3.30.450.20">
    <property type="entry name" value="PAS domain"/>
    <property type="match status" value="2"/>
</dbReference>
<dbReference type="Proteomes" id="UP000677234">
    <property type="component" value="Chromosome"/>
</dbReference>
<keyword evidence="6 11" id="KW-1133">Transmembrane helix</keyword>
<dbReference type="InterPro" id="IPR004090">
    <property type="entry name" value="Chemotax_Me-accpt_rcpt"/>
</dbReference>
<dbReference type="SMART" id="SM00304">
    <property type="entry name" value="HAMP"/>
    <property type="match status" value="1"/>
</dbReference>
<keyword evidence="2" id="KW-1003">Cell membrane</keyword>
<dbReference type="PROSITE" id="PS50885">
    <property type="entry name" value="HAMP"/>
    <property type="match status" value="1"/>
</dbReference>
<keyword evidence="5 11" id="KW-0812">Transmembrane</keyword>
<evidence type="ECO:0000256" key="4">
    <source>
        <dbReference type="ARBA" id="ARBA00022500"/>
    </source>
</evidence>
<evidence type="ECO:0000256" key="3">
    <source>
        <dbReference type="ARBA" id="ARBA00022481"/>
    </source>
</evidence>
<evidence type="ECO:0000256" key="8">
    <source>
        <dbReference type="ARBA" id="ARBA00023224"/>
    </source>
</evidence>
<dbReference type="Proteomes" id="UP000595847">
    <property type="component" value="Chromosome"/>
</dbReference>
<evidence type="ECO:0000256" key="7">
    <source>
        <dbReference type="ARBA" id="ARBA00023136"/>
    </source>
</evidence>
<dbReference type="Pfam" id="PF02743">
    <property type="entry name" value="dCache_1"/>
    <property type="match status" value="1"/>
</dbReference>
<reference evidence="15" key="2">
    <citation type="submission" date="2021-04" db="EMBL/GenBank/DDBJ databases">
        <title>Brevibacillus composti FJAT-54423, complete genome.</title>
        <authorList>
            <person name="Tang R."/>
        </authorList>
    </citation>
    <scope>NUCLEOTIDE SEQUENCE</scope>
    <source>
        <strain evidence="15">FJAT-54424</strain>
    </source>
</reference>
<evidence type="ECO:0000313" key="15">
    <source>
        <dbReference type="EMBL" id="QUO40880.1"/>
    </source>
</evidence>
<keyword evidence="3" id="KW-0488">Methylation</keyword>
<dbReference type="InterPro" id="IPR033479">
    <property type="entry name" value="dCache_1"/>
</dbReference>
<dbReference type="KEGG" id="bcop:JD108_18310"/>
<dbReference type="SUPFAM" id="SSF103190">
    <property type="entry name" value="Sensory domain-like"/>
    <property type="match status" value="1"/>
</dbReference>
<evidence type="ECO:0000256" key="11">
    <source>
        <dbReference type="SAM" id="Phobius"/>
    </source>
</evidence>
<dbReference type="GO" id="GO:0007165">
    <property type="term" value="P:signal transduction"/>
    <property type="evidence" value="ECO:0007669"/>
    <property type="project" value="UniProtKB-KW"/>
</dbReference>
<accession>A0A7T5EJM0</accession>
<dbReference type="InterPro" id="IPR003660">
    <property type="entry name" value="HAMP_dom"/>
</dbReference>
<feature type="domain" description="HAMP" evidence="13">
    <location>
        <begin position="298"/>
        <end position="350"/>
    </location>
</feature>
<dbReference type="GO" id="GO:0005886">
    <property type="term" value="C:plasma membrane"/>
    <property type="evidence" value="ECO:0007669"/>
    <property type="project" value="UniProtKB-SubCell"/>
</dbReference>
<feature type="transmembrane region" description="Helical" evidence="11">
    <location>
        <begin position="279"/>
        <end position="297"/>
    </location>
</feature>
<evidence type="ECO:0000256" key="1">
    <source>
        <dbReference type="ARBA" id="ARBA00004651"/>
    </source>
</evidence>
<dbReference type="CDD" id="cd12914">
    <property type="entry name" value="PDC1_DGC_like"/>
    <property type="match status" value="1"/>
</dbReference>
<dbReference type="PRINTS" id="PR00260">
    <property type="entry name" value="CHEMTRNSDUCR"/>
</dbReference>
<dbReference type="GO" id="GO:0004888">
    <property type="term" value="F:transmembrane signaling receptor activity"/>
    <property type="evidence" value="ECO:0007669"/>
    <property type="project" value="InterPro"/>
</dbReference>
<evidence type="ECO:0000256" key="5">
    <source>
        <dbReference type="ARBA" id="ARBA00022692"/>
    </source>
</evidence>
<reference evidence="14 16" key="1">
    <citation type="submission" date="2020-12" db="EMBL/GenBank/DDBJ databases">
        <title>strain FJAT-54423T represents a novel species of the genus Brevibacillus.</title>
        <authorList>
            <person name="Tang R."/>
        </authorList>
    </citation>
    <scope>NUCLEOTIDE SEQUENCE [LARGE SCALE GENOMIC DNA]</scope>
    <source>
        <strain evidence="14 16">FJAT-54423</strain>
    </source>
</reference>
<feature type="domain" description="Methyl-accepting transducer" evidence="12">
    <location>
        <begin position="369"/>
        <end position="605"/>
    </location>
</feature>
<evidence type="ECO:0000313" key="16">
    <source>
        <dbReference type="Proteomes" id="UP000595847"/>
    </source>
</evidence>
<dbReference type="EMBL" id="CP073708">
    <property type="protein sequence ID" value="QUO40880.1"/>
    <property type="molecule type" value="Genomic_DNA"/>
</dbReference>
<proteinExistence type="inferred from homology"/>
<dbReference type="PROSITE" id="PS50111">
    <property type="entry name" value="CHEMOTAXIS_TRANSDUC_2"/>
    <property type="match status" value="1"/>
</dbReference>
<evidence type="ECO:0000313" key="14">
    <source>
        <dbReference type="EMBL" id="QQE73796.1"/>
    </source>
</evidence>
<gene>
    <name evidence="14" type="ORF">JD108_18310</name>
    <name evidence="15" type="ORF">KDJ56_18250</name>
</gene>
<keyword evidence="8 10" id="KW-0807">Transducer</keyword>
<organism evidence="14 16">
    <name type="scientific">Brevibacillus composti</name>
    <dbReference type="NCBI Taxonomy" id="2796470"/>
    <lineage>
        <taxon>Bacteria</taxon>
        <taxon>Bacillati</taxon>
        <taxon>Bacillota</taxon>
        <taxon>Bacilli</taxon>
        <taxon>Bacillales</taxon>
        <taxon>Paenibacillaceae</taxon>
        <taxon>Brevibacillus</taxon>
    </lineage>
</organism>
<dbReference type="InterPro" id="IPR004089">
    <property type="entry name" value="MCPsignal_dom"/>
</dbReference>
<dbReference type="EMBL" id="CP066308">
    <property type="protein sequence ID" value="QQE73796.1"/>
    <property type="molecule type" value="Genomic_DNA"/>
</dbReference>
<dbReference type="GO" id="GO:0006935">
    <property type="term" value="P:chemotaxis"/>
    <property type="evidence" value="ECO:0007669"/>
    <property type="project" value="UniProtKB-KW"/>
</dbReference>
<name>A0A7T5EJM0_9BACL</name>
<evidence type="ECO:0000256" key="10">
    <source>
        <dbReference type="PROSITE-ProRule" id="PRU00284"/>
    </source>
</evidence>
<protein>
    <submittedName>
        <fullName evidence="14">Methyl-accepting chemotaxis protein</fullName>
    </submittedName>
</protein>
<keyword evidence="17" id="KW-1185">Reference proteome</keyword>
<evidence type="ECO:0000259" key="12">
    <source>
        <dbReference type="PROSITE" id="PS50111"/>
    </source>
</evidence>
<keyword evidence="7 11" id="KW-0472">Membrane</keyword>
<dbReference type="AlphaFoldDB" id="A0A7T5EJM0"/>
<feature type="transmembrane region" description="Helical" evidence="11">
    <location>
        <begin position="12"/>
        <end position="32"/>
    </location>
</feature>
<dbReference type="InterPro" id="IPR029151">
    <property type="entry name" value="Sensor-like_sf"/>
</dbReference>
<dbReference type="PANTHER" id="PTHR32089">
    <property type="entry name" value="METHYL-ACCEPTING CHEMOTAXIS PROTEIN MCPB"/>
    <property type="match status" value="1"/>
</dbReference>
<dbReference type="CDD" id="cd12912">
    <property type="entry name" value="PDC2_MCP_like"/>
    <property type="match status" value="1"/>
</dbReference>